<name>A0A381ZT45_9ZZZZ</name>
<dbReference type="EMBL" id="UINC01022567">
    <property type="protein sequence ID" value="SVA92465.1"/>
    <property type="molecule type" value="Genomic_DNA"/>
</dbReference>
<proteinExistence type="predicted"/>
<accession>A0A381ZT45</accession>
<sequence length="41" mass="4630">MALICQDCGNKQKFQVKTLRMHVIQMEGSRVEIADEDPPAV</sequence>
<feature type="non-terminal residue" evidence="1">
    <location>
        <position position="41"/>
    </location>
</feature>
<organism evidence="1">
    <name type="scientific">marine metagenome</name>
    <dbReference type="NCBI Taxonomy" id="408172"/>
    <lineage>
        <taxon>unclassified sequences</taxon>
        <taxon>metagenomes</taxon>
        <taxon>ecological metagenomes</taxon>
    </lineage>
</organism>
<gene>
    <name evidence="1" type="ORF">METZ01_LOCUS145319</name>
</gene>
<evidence type="ECO:0000313" key="1">
    <source>
        <dbReference type="EMBL" id="SVA92465.1"/>
    </source>
</evidence>
<protein>
    <submittedName>
        <fullName evidence="1">Uncharacterized protein</fullName>
    </submittedName>
</protein>
<reference evidence="1" key="1">
    <citation type="submission" date="2018-05" db="EMBL/GenBank/DDBJ databases">
        <authorList>
            <person name="Lanie J.A."/>
            <person name="Ng W.-L."/>
            <person name="Kazmierczak K.M."/>
            <person name="Andrzejewski T.M."/>
            <person name="Davidsen T.M."/>
            <person name="Wayne K.J."/>
            <person name="Tettelin H."/>
            <person name="Glass J.I."/>
            <person name="Rusch D."/>
            <person name="Podicherti R."/>
            <person name="Tsui H.-C.T."/>
            <person name="Winkler M.E."/>
        </authorList>
    </citation>
    <scope>NUCLEOTIDE SEQUENCE</scope>
</reference>
<dbReference type="AlphaFoldDB" id="A0A381ZT45"/>